<protein>
    <submittedName>
        <fullName evidence="1">Uncharacterized protein</fullName>
    </submittedName>
</protein>
<keyword evidence="2" id="KW-1185">Reference proteome</keyword>
<reference evidence="1 2" key="1">
    <citation type="submission" date="2019-04" db="EMBL/GenBank/DDBJ databases">
        <title>Isachenkonia alkalipeptolytica gen. nov. sp. nov. a new anaerobic, alkiliphilic organothrophic bacterium capable to reduce synthesized ferrihydrite isolated from a soda lake.</title>
        <authorList>
            <person name="Toshchakov S.V."/>
            <person name="Zavarzina D.G."/>
            <person name="Zhilina T.N."/>
            <person name="Kostrikina N.A."/>
            <person name="Kublanov I.V."/>
        </authorList>
    </citation>
    <scope>NUCLEOTIDE SEQUENCE [LARGE SCALE GENOMIC DNA]</scope>
    <source>
        <strain evidence="1 2">Z-1701</strain>
    </source>
</reference>
<dbReference type="AlphaFoldDB" id="A0AA44BE41"/>
<sequence length="171" mass="20535">MKKNTWLLLLILLITVLVVTACGQDNEKKSWDTYENPYYTLQYPDDYTVQEEDMEIMISTLFMDEEEEKMIGITMNSLTDDFTEEELYAIWDEDLVEMEDTQDDFYFKERDVQGNKAYEVHFNFSREERIFRVLTIHEGFMFSMDARVPQEAFDDFLPTPQQMIESLEFQK</sequence>
<name>A0AA44BE41_9CLOT</name>
<proteinExistence type="predicted"/>
<organism evidence="1 2">
    <name type="scientific">Isachenkonia alkalipeptolytica</name>
    <dbReference type="NCBI Taxonomy" id="2565777"/>
    <lineage>
        <taxon>Bacteria</taxon>
        <taxon>Bacillati</taxon>
        <taxon>Bacillota</taxon>
        <taxon>Clostridia</taxon>
        <taxon>Eubacteriales</taxon>
        <taxon>Clostridiaceae</taxon>
        <taxon>Isachenkonia</taxon>
    </lineage>
</organism>
<accession>A0AA44BE41</accession>
<dbReference type="PROSITE" id="PS51257">
    <property type="entry name" value="PROKAR_LIPOPROTEIN"/>
    <property type="match status" value="1"/>
</dbReference>
<dbReference type="Proteomes" id="UP000449710">
    <property type="component" value="Unassembled WGS sequence"/>
</dbReference>
<dbReference type="RefSeq" id="WP_160719418.1">
    <property type="nucleotide sequence ID" value="NZ_SUMG01000003.1"/>
</dbReference>
<comment type="caution">
    <text evidence="1">The sequence shown here is derived from an EMBL/GenBank/DDBJ whole genome shotgun (WGS) entry which is preliminary data.</text>
</comment>
<evidence type="ECO:0000313" key="2">
    <source>
        <dbReference type="Proteomes" id="UP000449710"/>
    </source>
</evidence>
<gene>
    <name evidence="1" type="ORF">ISALK_04325</name>
</gene>
<evidence type="ECO:0000313" key="1">
    <source>
        <dbReference type="EMBL" id="NBG87720.1"/>
    </source>
</evidence>
<dbReference type="EMBL" id="SUMG01000003">
    <property type="protein sequence ID" value="NBG87720.1"/>
    <property type="molecule type" value="Genomic_DNA"/>
</dbReference>